<evidence type="ECO:0000256" key="1">
    <source>
        <dbReference type="ARBA" id="ARBA00004141"/>
    </source>
</evidence>
<keyword evidence="5" id="KW-0175">Coiled coil</keyword>
<proteinExistence type="predicted"/>
<keyword evidence="2 6" id="KW-0812">Transmembrane</keyword>
<evidence type="ECO:0000313" key="8">
    <source>
        <dbReference type="EMBL" id="CAK9049760.1"/>
    </source>
</evidence>
<feature type="transmembrane region" description="Helical" evidence="6">
    <location>
        <begin position="30"/>
        <end position="51"/>
    </location>
</feature>
<organism evidence="8 9">
    <name type="scientific">Durusdinium trenchii</name>
    <dbReference type="NCBI Taxonomy" id="1381693"/>
    <lineage>
        <taxon>Eukaryota</taxon>
        <taxon>Sar</taxon>
        <taxon>Alveolata</taxon>
        <taxon>Dinophyceae</taxon>
        <taxon>Suessiales</taxon>
        <taxon>Symbiodiniaceae</taxon>
        <taxon>Durusdinium</taxon>
    </lineage>
</organism>
<keyword evidence="3 6" id="KW-1133">Transmembrane helix</keyword>
<keyword evidence="9" id="KW-1185">Reference proteome</keyword>
<evidence type="ECO:0000256" key="3">
    <source>
        <dbReference type="ARBA" id="ARBA00022989"/>
    </source>
</evidence>
<comment type="subcellular location">
    <subcellularLocation>
        <location evidence="1">Membrane</location>
        <topology evidence="1">Multi-pass membrane protein</topology>
    </subcellularLocation>
</comment>
<dbReference type="InterPro" id="IPR050846">
    <property type="entry name" value="TLCD"/>
</dbReference>
<dbReference type="EMBL" id="CAXAMN010017113">
    <property type="protein sequence ID" value="CAK9049760.1"/>
    <property type="molecule type" value="Genomic_DNA"/>
</dbReference>
<feature type="domain" description="TLC" evidence="7">
    <location>
        <begin position="112"/>
        <end position="254"/>
    </location>
</feature>
<dbReference type="Proteomes" id="UP001642484">
    <property type="component" value="Unassembled WGS sequence"/>
</dbReference>
<gene>
    <name evidence="8" type="ORF">CCMP2556_LOCUS25420</name>
</gene>
<evidence type="ECO:0000256" key="6">
    <source>
        <dbReference type="SAM" id="Phobius"/>
    </source>
</evidence>
<reference evidence="8 9" key="1">
    <citation type="submission" date="2024-02" db="EMBL/GenBank/DDBJ databases">
        <authorList>
            <person name="Chen Y."/>
            <person name="Shah S."/>
            <person name="Dougan E. K."/>
            <person name="Thang M."/>
            <person name="Chan C."/>
        </authorList>
    </citation>
    <scope>NUCLEOTIDE SEQUENCE [LARGE SCALE GENOMIC DNA]</scope>
</reference>
<feature type="coiled-coil region" evidence="5">
    <location>
        <begin position="301"/>
        <end position="335"/>
    </location>
</feature>
<feature type="transmembrane region" description="Helical" evidence="6">
    <location>
        <begin position="139"/>
        <end position="155"/>
    </location>
</feature>
<protein>
    <recommendedName>
        <fullName evidence="7">TLC domain-containing protein</fullName>
    </recommendedName>
</protein>
<evidence type="ECO:0000313" key="9">
    <source>
        <dbReference type="Proteomes" id="UP001642484"/>
    </source>
</evidence>
<name>A0ABP0MHY7_9DINO</name>
<feature type="transmembrane region" description="Helical" evidence="6">
    <location>
        <begin position="71"/>
        <end position="95"/>
    </location>
</feature>
<accession>A0ABP0MHY7</accession>
<feature type="transmembrane region" description="Helical" evidence="6">
    <location>
        <begin position="202"/>
        <end position="223"/>
    </location>
</feature>
<dbReference type="InterPro" id="IPR006634">
    <property type="entry name" value="TLC-dom"/>
</dbReference>
<comment type="caution">
    <text evidence="8">The sequence shown here is derived from an EMBL/GenBank/DDBJ whole genome shotgun (WGS) entry which is preliminary data.</text>
</comment>
<evidence type="ECO:0000259" key="7">
    <source>
        <dbReference type="Pfam" id="PF03798"/>
    </source>
</evidence>
<dbReference type="PANTHER" id="PTHR13439">
    <property type="entry name" value="CT120 PROTEIN"/>
    <property type="match status" value="1"/>
</dbReference>
<evidence type="ECO:0000256" key="5">
    <source>
        <dbReference type="SAM" id="Coils"/>
    </source>
</evidence>
<dbReference type="PANTHER" id="PTHR13439:SF4">
    <property type="entry name" value="TLC DOMAIN-CONTAINING PROTEIN"/>
    <property type="match status" value="1"/>
</dbReference>
<feature type="transmembrane region" description="Helical" evidence="6">
    <location>
        <begin position="107"/>
        <end position="127"/>
    </location>
</feature>
<evidence type="ECO:0000256" key="4">
    <source>
        <dbReference type="ARBA" id="ARBA00023136"/>
    </source>
</evidence>
<evidence type="ECO:0000256" key="2">
    <source>
        <dbReference type="ARBA" id="ARBA00022692"/>
    </source>
</evidence>
<dbReference type="Pfam" id="PF03798">
    <property type="entry name" value="TRAM_LAG1_CLN8"/>
    <property type="match status" value="1"/>
</dbReference>
<sequence>MEGAMDVPADAYPLQIRYNMQNAELLRLTMIYIGICFIGQIVAIPLSWLLFPRTRDPKQARGEPGGDLWAADAICLLLFSISLLPSAFGSIQILSTSVDARWNGTCWSSIHGCLLLCTRLFCHIPFLFWKGMNASRKRILVHHVMVILVYGTGLLKGSMHFWGAAAGLCEFSNMFLANIELVKCCSNMHQLKQSFLYKLNSAMLSLAYICCRLVLFPAVLAALLTDAYTHPELTVRSSMVEWVMMPMSICCVWGMSAFEFRNIFEGTFKDFNSDVPEETAALWVGTPYAAWIEKDVQRRYAKENLTKLKELEHKLDNEVQRREAVETELQETQERLKKIPELEEALTKQKLLLLKQVQKGVAAVQLGNMHAVCRDILFEWRRFTTASIIDRLRRKVPDVGRCQFEMVQLQEEANEHLKAIQLQMLNTVARASQCKWMHRAAFILADHVFQTKRRM</sequence>
<keyword evidence="4 6" id="KW-0472">Membrane</keyword>